<dbReference type="Proteomes" id="UP000886900">
    <property type="component" value="Unassembled WGS sequence"/>
</dbReference>
<dbReference type="EMBL" id="JAHSTV010000003">
    <property type="protein sequence ID" value="MBV4463112.1"/>
    <property type="molecule type" value="Genomic_DNA"/>
</dbReference>
<evidence type="ECO:0000313" key="1">
    <source>
        <dbReference type="EMBL" id="MBV4463112.1"/>
    </source>
</evidence>
<proteinExistence type="predicted"/>
<reference evidence="1" key="1">
    <citation type="submission" date="2021-06" db="EMBL/GenBank/DDBJ databases">
        <title>Updating the genus Pseudomonas: Description of 43 new species and partition of the Pseudomonas putida group.</title>
        <authorList>
            <person name="Girard L."/>
            <person name="Lood C."/>
            <person name="Vandamme P."/>
            <person name="Rokni-Zadeh H."/>
            <person name="Van Noort V."/>
            <person name="Hofte M."/>
            <person name="Lavigne R."/>
            <person name="De Mot R."/>
        </authorList>
    </citation>
    <scope>NUCLEOTIDE SEQUENCE</scope>
    <source>
        <strain evidence="1">SWRI79</strain>
    </source>
</reference>
<organism evidence="1 2">
    <name type="scientific">Pseudomonas farris</name>
    <dbReference type="NCBI Taxonomy" id="2841207"/>
    <lineage>
        <taxon>Bacteria</taxon>
        <taxon>Pseudomonadati</taxon>
        <taxon>Pseudomonadota</taxon>
        <taxon>Gammaproteobacteria</taxon>
        <taxon>Pseudomonadales</taxon>
        <taxon>Pseudomonadaceae</taxon>
        <taxon>Pseudomonas</taxon>
    </lineage>
</organism>
<accession>A0ABS6PST8</accession>
<sequence>MKAPRIFLVHATALAIDPITVAFARLWPEAQIINLLEDSLSRDRVEEGGLTTSMKARFLTLSHYAVQSAADAILFTCSAFGDAIDLCKPDIAIPVLKPNEAMINLALTQASRVAVLATFEPTITSIMAEFKQVAERSGRALEVVPYFVPGAMQALSEGDKEDHDTAIADMASQVGACDLICFAQFSMTSAAGQAQACSGLPVLTTPDSAVLELRRMLQADDFVSSQDGCLPNAQVQCSSRFPIQ</sequence>
<comment type="caution">
    <text evidence="1">The sequence shown here is derived from an EMBL/GenBank/DDBJ whole genome shotgun (WGS) entry which is preliminary data.</text>
</comment>
<dbReference type="RefSeq" id="WP_217855242.1">
    <property type="nucleotide sequence ID" value="NZ_JAHSTV010000003.1"/>
</dbReference>
<name>A0ABS6PST8_9PSED</name>
<keyword evidence="2" id="KW-1185">Reference proteome</keyword>
<evidence type="ECO:0000313" key="2">
    <source>
        <dbReference type="Proteomes" id="UP000886900"/>
    </source>
</evidence>
<protein>
    <submittedName>
        <fullName evidence="1">Aspartate/glutamate racemase family protein</fullName>
    </submittedName>
</protein>
<gene>
    <name evidence="1" type="ORF">KVG95_07160</name>
</gene>